<feature type="non-terminal residue" evidence="1">
    <location>
        <position position="1"/>
    </location>
</feature>
<evidence type="ECO:0000313" key="1">
    <source>
        <dbReference type="EMBL" id="MCI33409.1"/>
    </source>
</evidence>
<organism evidence="1 2">
    <name type="scientific">Trifolium medium</name>
    <dbReference type="NCBI Taxonomy" id="97028"/>
    <lineage>
        <taxon>Eukaryota</taxon>
        <taxon>Viridiplantae</taxon>
        <taxon>Streptophyta</taxon>
        <taxon>Embryophyta</taxon>
        <taxon>Tracheophyta</taxon>
        <taxon>Spermatophyta</taxon>
        <taxon>Magnoliopsida</taxon>
        <taxon>eudicotyledons</taxon>
        <taxon>Gunneridae</taxon>
        <taxon>Pentapetalae</taxon>
        <taxon>rosids</taxon>
        <taxon>fabids</taxon>
        <taxon>Fabales</taxon>
        <taxon>Fabaceae</taxon>
        <taxon>Papilionoideae</taxon>
        <taxon>50 kb inversion clade</taxon>
        <taxon>NPAAA clade</taxon>
        <taxon>Hologalegina</taxon>
        <taxon>IRL clade</taxon>
        <taxon>Trifolieae</taxon>
        <taxon>Trifolium</taxon>
    </lineage>
</organism>
<comment type="caution">
    <text evidence="1">The sequence shown here is derived from an EMBL/GenBank/DDBJ whole genome shotgun (WGS) entry which is preliminary data.</text>
</comment>
<proteinExistence type="predicted"/>
<protein>
    <submittedName>
        <fullName evidence="1">Uncharacterized protein</fullName>
    </submittedName>
</protein>
<evidence type="ECO:0000313" key="2">
    <source>
        <dbReference type="Proteomes" id="UP000265520"/>
    </source>
</evidence>
<accession>A0A392RAX4</accession>
<reference evidence="1 2" key="1">
    <citation type="journal article" date="2018" name="Front. Plant Sci.">
        <title>Red Clover (Trifolium pratense) and Zigzag Clover (T. medium) - A Picture of Genomic Similarities and Differences.</title>
        <authorList>
            <person name="Dluhosova J."/>
            <person name="Istvanek J."/>
            <person name="Nedelnik J."/>
            <person name="Repkova J."/>
        </authorList>
    </citation>
    <scope>NUCLEOTIDE SEQUENCE [LARGE SCALE GENOMIC DNA]</scope>
    <source>
        <strain evidence="2">cv. 10/8</strain>
        <tissue evidence="1">Leaf</tissue>
    </source>
</reference>
<name>A0A392RAX4_9FABA</name>
<sequence length="73" mass="8103">DIVSHLNLGKFSQALPSLFSLTAALHLLHPHHCKNFNSPPFELGLVSLEQGTCKEITTLKDWCFGCLRFHGSV</sequence>
<dbReference type="EMBL" id="LXQA010204179">
    <property type="protein sequence ID" value="MCI33409.1"/>
    <property type="molecule type" value="Genomic_DNA"/>
</dbReference>
<dbReference type="Proteomes" id="UP000265520">
    <property type="component" value="Unassembled WGS sequence"/>
</dbReference>
<dbReference type="AlphaFoldDB" id="A0A392RAX4"/>
<keyword evidence="2" id="KW-1185">Reference proteome</keyword>